<dbReference type="OrthoDB" id="3536823at2759"/>
<sequence>MQLQVHPVSSCSEYHHGRQESTNAEDSSSQFICERRIRCNNDSAQVLSDNAEMSEHNGIGVERVKEPPVSSLQIINASTNHDAELKLTDFGLFDPPSKDYESDHGIWLGLLISIGHSGMGVDDCKSFDTFDTPRSSEVSLSQGCVCLPPPNSLTSSWSMGNESIISLSPICSIDDLEYSNSNGLFGIGHWMCGTTIGLETDVESELHLSRNPENNTTYESSSKIGKALHSFELDFYDVQ</sequence>
<organism evidence="2 3">
    <name type="scientific">Monilinia vaccinii-corymbosi</name>
    <dbReference type="NCBI Taxonomy" id="61207"/>
    <lineage>
        <taxon>Eukaryota</taxon>
        <taxon>Fungi</taxon>
        <taxon>Dikarya</taxon>
        <taxon>Ascomycota</taxon>
        <taxon>Pezizomycotina</taxon>
        <taxon>Leotiomycetes</taxon>
        <taxon>Helotiales</taxon>
        <taxon>Sclerotiniaceae</taxon>
        <taxon>Monilinia</taxon>
    </lineage>
</organism>
<gene>
    <name evidence="2" type="ORF">DSL72_006474</name>
</gene>
<name>A0A8A3PNU9_9HELO</name>
<keyword evidence="3" id="KW-1185">Reference proteome</keyword>
<evidence type="ECO:0000256" key="1">
    <source>
        <dbReference type="SAM" id="MobiDB-lite"/>
    </source>
</evidence>
<dbReference type="AlphaFoldDB" id="A0A8A3PNU9"/>
<accession>A0A8A3PNU9</accession>
<feature type="compositionally biased region" description="Polar residues" evidence="1">
    <location>
        <begin position="1"/>
        <end position="12"/>
    </location>
</feature>
<dbReference type="EMBL" id="CP063411">
    <property type="protein sequence ID" value="QSZ36594.1"/>
    <property type="molecule type" value="Genomic_DNA"/>
</dbReference>
<reference evidence="2" key="1">
    <citation type="submission" date="2020-10" db="EMBL/GenBank/DDBJ databases">
        <title>Genome Sequence of Monilinia vaccinii-corymbosi Sheds Light on Mummy Berry Disease Infection of Blueberry and Mating Type.</title>
        <authorList>
            <person name="Yow A.G."/>
            <person name="Zhang Y."/>
            <person name="Bansal K."/>
            <person name="Eacker S.M."/>
            <person name="Sullivan S."/>
            <person name="Liachko I."/>
            <person name="Cubeta M.A."/>
            <person name="Rollins J.A."/>
            <person name="Ashrafi H."/>
        </authorList>
    </citation>
    <scope>NUCLEOTIDE SEQUENCE</scope>
    <source>
        <strain evidence="2">RL-1</strain>
    </source>
</reference>
<feature type="region of interest" description="Disordered" evidence="1">
    <location>
        <begin position="1"/>
        <end position="27"/>
    </location>
</feature>
<evidence type="ECO:0000313" key="3">
    <source>
        <dbReference type="Proteomes" id="UP000672032"/>
    </source>
</evidence>
<protein>
    <submittedName>
        <fullName evidence="2">Uncharacterized protein</fullName>
    </submittedName>
</protein>
<dbReference type="Proteomes" id="UP000672032">
    <property type="component" value="Chromosome 7"/>
</dbReference>
<proteinExistence type="predicted"/>
<evidence type="ECO:0000313" key="2">
    <source>
        <dbReference type="EMBL" id="QSZ36594.1"/>
    </source>
</evidence>